<feature type="region of interest" description="Disordered" evidence="1">
    <location>
        <begin position="176"/>
        <end position="197"/>
    </location>
</feature>
<proteinExistence type="predicted"/>
<dbReference type="Gramene" id="KQL29752">
    <property type="protein sequence ID" value="KQL29752"/>
    <property type="gene ID" value="SETIT_017745mg"/>
</dbReference>
<evidence type="ECO:0000313" key="3">
    <source>
        <dbReference type="Proteomes" id="UP000004995"/>
    </source>
</evidence>
<feature type="compositionally biased region" description="Gly residues" evidence="1">
    <location>
        <begin position="188"/>
        <end position="197"/>
    </location>
</feature>
<feature type="region of interest" description="Disordered" evidence="1">
    <location>
        <begin position="278"/>
        <end position="301"/>
    </location>
</feature>
<reference evidence="2" key="2">
    <citation type="submission" date="2018-08" db="UniProtKB">
        <authorList>
            <consortium name="EnsemblPlants"/>
        </authorList>
    </citation>
    <scope>IDENTIFICATION</scope>
    <source>
        <strain evidence="2">Yugu1</strain>
    </source>
</reference>
<dbReference type="AlphaFoldDB" id="K3YTZ9"/>
<dbReference type="EMBL" id="AGNK02000336">
    <property type="status" value="NOT_ANNOTATED_CDS"/>
    <property type="molecule type" value="Genomic_DNA"/>
</dbReference>
<dbReference type="InParanoid" id="K3YTZ9"/>
<protein>
    <submittedName>
        <fullName evidence="2">Uncharacterized protein</fullName>
    </submittedName>
</protein>
<evidence type="ECO:0000313" key="2">
    <source>
        <dbReference type="EnsemblPlants" id="KQL29752"/>
    </source>
</evidence>
<accession>K3YTZ9</accession>
<name>K3YTZ9_SETIT</name>
<keyword evidence="3" id="KW-1185">Reference proteome</keyword>
<feature type="compositionally biased region" description="Acidic residues" evidence="1">
    <location>
        <begin position="284"/>
        <end position="293"/>
    </location>
</feature>
<reference evidence="3" key="1">
    <citation type="journal article" date="2012" name="Nat. Biotechnol.">
        <title>Reference genome sequence of the model plant Setaria.</title>
        <authorList>
            <person name="Bennetzen J.L."/>
            <person name="Schmutz J."/>
            <person name="Wang H."/>
            <person name="Percifield R."/>
            <person name="Hawkins J."/>
            <person name="Pontaroli A.C."/>
            <person name="Estep M."/>
            <person name="Feng L."/>
            <person name="Vaughn J.N."/>
            <person name="Grimwood J."/>
            <person name="Jenkins J."/>
            <person name="Barry K."/>
            <person name="Lindquist E."/>
            <person name="Hellsten U."/>
            <person name="Deshpande S."/>
            <person name="Wang X."/>
            <person name="Wu X."/>
            <person name="Mitros T."/>
            <person name="Triplett J."/>
            <person name="Yang X."/>
            <person name="Ye C.Y."/>
            <person name="Mauro-Herrera M."/>
            <person name="Wang L."/>
            <person name="Li P."/>
            <person name="Sharma M."/>
            <person name="Sharma R."/>
            <person name="Ronald P.C."/>
            <person name="Panaud O."/>
            <person name="Kellogg E.A."/>
            <person name="Brutnell T.P."/>
            <person name="Doust A.N."/>
            <person name="Tuskan G.A."/>
            <person name="Rokhsar D."/>
            <person name="Devos K.M."/>
        </authorList>
    </citation>
    <scope>NUCLEOTIDE SEQUENCE [LARGE SCALE GENOMIC DNA]</scope>
    <source>
        <strain evidence="3">cv. Yugu1</strain>
    </source>
</reference>
<organism evidence="2 3">
    <name type="scientific">Setaria italica</name>
    <name type="common">Foxtail millet</name>
    <name type="synonym">Panicum italicum</name>
    <dbReference type="NCBI Taxonomy" id="4555"/>
    <lineage>
        <taxon>Eukaryota</taxon>
        <taxon>Viridiplantae</taxon>
        <taxon>Streptophyta</taxon>
        <taxon>Embryophyta</taxon>
        <taxon>Tracheophyta</taxon>
        <taxon>Spermatophyta</taxon>
        <taxon>Magnoliopsida</taxon>
        <taxon>Liliopsida</taxon>
        <taxon>Poales</taxon>
        <taxon>Poaceae</taxon>
        <taxon>PACMAD clade</taxon>
        <taxon>Panicoideae</taxon>
        <taxon>Panicodae</taxon>
        <taxon>Paniceae</taxon>
        <taxon>Cenchrinae</taxon>
        <taxon>Setaria</taxon>
    </lineage>
</organism>
<dbReference type="EnsemblPlants" id="KQL29752">
    <property type="protein sequence ID" value="KQL29752"/>
    <property type="gene ID" value="SETIT_017745mg"/>
</dbReference>
<sequence>MFILFSCRCTITGCQITHTTILASSACRFPISPREKRNLPALLLSQLRLQQPIPTDFPKRTLERPGIHRNALGRRRRRLPLGGALHGGAPNPPAARVQHAAHHVRPPALPLLLGLRRHLAAAFLRLGLRGGRLRDILLVLGGARRGSRGRRARRRGRGGRLRDDLRLGRGLRGLGAALNRRRRRRGGRGGGGGGGGGRLGGVEVLLEGLQGGVDAVVLRGAAPPRPEAAVALEAQAADGRRVAAPAPPAARLLWRRRGGGVPAHQERARHEVGQHALVLGGQPGDEDEDGGGEEAERRRDGVLGGRRVDLAALAGLGAQRLHGRRWGLERGRV</sequence>
<dbReference type="HOGENOM" id="CLU_835210_0_0_1"/>
<evidence type="ECO:0000256" key="1">
    <source>
        <dbReference type="SAM" id="MobiDB-lite"/>
    </source>
</evidence>
<dbReference type="Proteomes" id="UP000004995">
    <property type="component" value="Unassembled WGS sequence"/>
</dbReference>